<accession>A0A9P8Y110</accession>
<gene>
    <name evidence="1" type="ORF">B0I36DRAFT_136547</name>
</gene>
<keyword evidence="2" id="KW-1185">Reference proteome</keyword>
<dbReference type="RefSeq" id="XP_046010026.1">
    <property type="nucleotide sequence ID" value="XM_046148297.1"/>
</dbReference>
<dbReference type="EMBL" id="JAGTJQ010000007">
    <property type="protein sequence ID" value="KAH7027227.1"/>
    <property type="molecule type" value="Genomic_DNA"/>
</dbReference>
<organism evidence="1 2">
    <name type="scientific">Microdochium trichocladiopsis</name>
    <dbReference type="NCBI Taxonomy" id="1682393"/>
    <lineage>
        <taxon>Eukaryota</taxon>
        <taxon>Fungi</taxon>
        <taxon>Dikarya</taxon>
        <taxon>Ascomycota</taxon>
        <taxon>Pezizomycotina</taxon>
        <taxon>Sordariomycetes</taxon>
        <taxon>Xylariomycetidae</taxon>
        <taxon>Xylariales</taxon>
        <taxon>Microdochiaceae</taxon>
        <taxon>Microdochium</taxon>
    </lineage>
</organism>
<dbReference type="GeneID" id="70177843"/>
<sequence>MLATSGTLRAGCAGCLVSSTAGARQSRSAGSKQEDSKHLRFRKRWLVGSGAFPRLRSTPQTTGLPLPLFFLPARPPSRRHVSTRRGGF</sequence>
<dbReference type="Proteomes" id="UP000756346">
    <property type="component" value="Unassembled WGS sequence"/>
</dbReference>
<evidence type="ECO:0000313" key="2">
    <source>
        <dbReference type="Proteomes" id="UP000756346"/>
    </source>
</evidence>
<comment type="caution">
    <text evidence="1">The sequence shown here is derived from an EMBL/GenBank/DDBJ whole genome shotgun (WGS) entry which is preliminary data.</text>
</comment>
<name>A0A9P8Y110_9PEZI</name>
<proteinExistence type="predicted"/>
<evidence type="ECO:0000313" key="1">
    <source>
        <dbReference type="EMBL" id="KAH7027227.1"/>
    </source>
</evidence>
<protein>
    <submittedName>
        <fullName evidence="1">Uncharacterized protein</fullName>
    </submittedName>
</protein>
<reference evidence="1" key="1">
    <citation type="journal article" date="2021" name="Nat. Commun.">
        <title>Genetic determinants of endophytism in the Arabidopsis root mycobiome.</title>
        <authorList>
            <person name="Mesny F."/>
            <person name="Miyauchi S."/>
            <person name="Thiergart T."/>
            <person name="Pickel B."/>
            <person name="Atanasova L."/>
            <person name="Karlsson M."/>
            <person name="Huettel B."/>
            <person name="Barry K.W."/>
            <person name="Haridas S."/>
            <person name="Chen C."/>
            <person name="Bauer D."/>
            <person name="Andreopoulos W."/>
            <person name="Pangilinan J."/>
            <person name="LaButti K."/>
            <person name="Riley R."/>
            <person name="Lipzen A."/>
            <person name="Clum A."/>
            <person name="Drula E."/>
            <person name="Henrissat B."/>
            <person name="Kohler A."/>
            <person name="Grigoriev I.V."/>
            <person name="Martin F.M."/>
            <person name="Hacquard S."/>
        </authorList>
    </citation>
    <scope>NUCLEOTIDE SEQUENCE</scope>
    <source>
        <strain evidence="1">MPI-CAGE-CH-0230</strain>
    </source>
</reference>
<dbReference type="AlphaFoldDB" id="A0A9P8Y110"/>